<evidence type="ECO:0000313" key="6">
    <source>
        <dbReference type="EMBL" id="AEB06632.1"/>
    </source>
</evidence>
<dbReference type="GO" id="GO:0004645">
    <property type="term" value="F:1,4-alpha-oligoglucan phosphorylase activity"/>
    <property type="evidence" value="ECO:0007669"/>
    <property type="project" value="InterPro"/>
</dbReference>
<dbReference type="InterPro" id="IPR013102">
    <property type="entry name" value="PYNP_C"/>
</dbReference>
<evidence type="ECO:0000259" key="5">
    <source>
        <dbReference type="SMART" id="SM00941"/>
    </source>
</evidence>
<dbReference type="InterPro" id="IPR017459">
    <property type="entry name" value="Glycosyl_Trfase_fam3_N_dom"/>
</dbReference>
<dbReference type="Pfam" id="PF02885">
    <property type="entry name" value="Glycos_trans_3N"/>
    <property type="match status" value="1"/>
</dbReference>
<dbReference type="GO" id="GO:0005829">
    <property type="term" value="C:cytosol"/>
    <property type="evidence" value="ECO:0007669"/>
    <property type="project" value="TreeGrafter"/>
</dbReference>
<name>F2NB96_CORGP</name>
<dbReference type="GO" id="GO:0006206">
    <property type="term" value="P:pyrimidine nucleobase metabolic process"/>
    <property type="evidence" value="ECO:0007669"/>
    <property type="project" value="InterPro"/>
</dbReference>
<dbReference type="EC" id="2.4.2.4" evidence="6"/>
<dbReference type="InterPro" id="IPR000312">
    <property type="entry name" value="Glycosyl_Trfase_fam3"/>
</dbReference>
<evidence type="ECO:0000256" key="4">
    <source>
        <dbReference type="ARBA" id="ARBA00022679"/>
    </source>
</evidence>
<dbReference type="Pfam" id="PF00591">
    <property type="entry name" value="Glycos_transf_3"/>
    <property type="match status" value="1"/>
</dbReference>
<dbReference type="AlphaFoldDB" id="F2NB96"/>
<protein>
    <submittedName>
        <fullName evidence="6">Thymidine phosphorylase</fullName>
        <ecNumber evidence="6">2.4.2.4</ecNumber>
    </submittedName>
</protein>
<dbReference type="SUPFAM" id="SSF54680">
    <property type="entry name" value="Pyrimidine nucleoside phosphorylase C-terminal domain"/>
    <property type="match status" value="1"/>
</dbReference>
<dbReference type="STRING" id="700015.Corgl_0515"/>
<dbReference type="SUPFAM" id="SSF47648">
    <property type="entry name" value="Nucleoside phosphorylase/phosphoribosyltransferase N-terminal domain"/>
    <property type="match status" value="1"/>
</dbReference>
<dbReference type="Gene3D" id="3.90.1170.30">
    <property type="entry name" value="Pyrimidine nucleoside phosphorylase-like, C-terminal domain"/>
    <property type="match status" value="1"/>
</dbReference>
<keyword evidence="7" id="KW-1185">Reference proteome</keyword>
<evidence type="ECO:0000313" key="7">
    <source>
        <dbReference type="Proteomes" id="UP000006851"/>
    </source>
</evidence>
<dbReference type="InterPro" id="IPR036320">
    <property type="entry name" value="Glycosyl_Trfase_fam3_N_dom_sf"/>
</dbReference>
<reference evidence="7" key="1">
    <citation type="journal article" date="2013" name="Stand. Genomic Sci.">
        <title>Complete genome sequence of Coriobacterium glomerans type strain (PW2(T)) from the midgut of Pyrrhocoris apterus L. (red soldier bug).</title>
        <authorList>
            <person name="Stackebrandt E."/>
            <person name="Zeytun A."/>
            <person name="Lapidus A."/>
            <person name="Nolan M."/>
            <person name="Lucas S."/>
            <person name="Hammon N."/>
            <person name="Deshpande S."/>
            <person name="Cheng J.F."/>
            <person name="Tapia R."/>
            <person name="Goodwin L.A."/>
            <person name="Pitluck S."/>
            <person name="Liolios K."/>
            <person name="Pagani I."/>
            <person name="Ivanova N."/>
            <person name="Mavromatis K."/>
            <person name="Mikhailova N."/>
            <person name="Huntemann M."/>
            <person name="Pati A."/>
            <person name="Chen A."/>
            <person name="Palaniappan K."/>
            <person name="Chang Y.J."/>
            <person name="Land M."/>
            <person name="Hauser L."/>
            <person name="Rohde M."/>
            <person name="Pukall R."/>
            <person name="Goker M."/>
            <person name="Detter J.C."/>
            <person name="Woyke T."/>
            <person name="Bristow J."/>
            <person name="Eisen J.A."/>
            <person name="Markowitz V."/>
            <person name="Hugenholtz P."/>
            <person name="Kyrpides N.C."/>
            <person name="Klenk H.P."/>
        </authorList>
    </citation>
    <scope>NUCLEOTIDE SEQUENCE</scope>
    <source>
        <strain evidence="7">ATCC 49209 / DSM 20642 / JCM 10262 / PW2</strain>
    </source>
</reference>
<dbReference type="InterPro" id="IPR000053">
    <property type="entry name" value="Thymidine/pyrmidine_PPase"/>
</dbReference>
<dbReference type="InterPro" id="IPR035902">
    <property type="entry name" value="Nuc_phospho_transferase"/>
</dbReference>
<evidence type="ECO:0000256" key="3">
    <source>
        <dbReference type="ARBA" id="ARBA00022676"/>
    </source>
</evidence>
<dbReference type="KEGG" id="cgo:Corgl_0515"/>
<dbReference type="Gene3D" id="3.40.1030.10">
    <property type="entry name" value="Nucleoside phosphorylase/phosphoribosyltransferase catalytic domain"/>
    <property type="match status" value="1"/>
</dbReference>
<dbReference type="PIRSF" id="PIRSF000478">
    <property type="entry name" value="TP_PyNP"/>
    <property type="match status" value="1"/>
</dbReference>
<comment type="similarity">
    <text evidence="1">Belongs to the thymidine/pyrimidine-nucleoside phosphorylase family.</text>
</comment>
<dbReference type="SUPFAM" id="SSF52418">
    <property type="entry name" value="Nucleoside phosphorylase/phosphoribosyltransferase catalytic domain"/>
    <property type="match status" value="1"/>
</dbReference>
<feature type="domain" description="Pyrimidine nucleoside phosphorylase C-terminal" evidence="5">
    <location>
        <begin position="345"/>
        <end position="419"/>
    </location>
</feature>
<evidence type="ECO:0000256" key="1">
    <source>
        <dbReference type="ARBA" id="ARBA00006915"/>
    </source>
</evidence>
<dbReference type="NCBIfam" id="TIGR02644">
    <property type="entry name" value="Y_phosphoryl"/>
    <property type="match status" value="1"/>
</dbReference>
<dbReference type="GO" id="GO:0009032">
    <property type="term" value="F:thymidine phosphorylase activity"/>
    <property type="evidence" value="ECO:0007669"/>
    <property type="project" value="UniProtKB-EC"/>
</dbReference>
<dbReference type="PROSITE" id="PS00647">
    <property type="entry name" value="THYMID_PHOSPHORYLASE"/>
    <property type="match status" value="1"/>
</dbReference>
<dbReference type="PANTHER" id="PTHR10515">
    <property type="entry name" value="THYMIDINE PHOSPHORYLASE"/>
    <property type="match status" value="1"/>
</dbReference>
<dbReference type="Gene3D" id="1.20.970.10">
    <property type="entry name" value="Transferase, Pyrimidine Nucleoside Phosphorylase, Chain C"/>
    <property type="match status" value="1"/>
</dbReference>
<dbReference type="InterPro" id="IPR017872">
    <property type="entry name" value="Pyrmidine_PPase_CS"/>
</dbReference>
<keyword evidence="4 6" id="KW-0808">Transferase</keyword>
<organism evidence="6 7">
    <name type="scientific">Coriobacterium glomerans (strain ATCC 49209 / DSM 20642 / JCM 10262 / PW2)</name>
    <dbReference type="NCBI Taxonomy" id="700015"/>
    <lineage>
        <taxon>Bacteria</taxon>
        <taxon>Bacillati</taxon>
        <taxon>Actinomycetota</taxon>
        <taxon>Coriobacteriia</taxon>
        <taxon>Coriobacteriales</taxon>
        <taxon>Coriobacteriaceae</taxon>
        <taxon>Coriobacterium</taxon>
    </lineage>
</organism>
<gene>
    <name evidence="6" type="ordered locus">Corgl_0515</name>
</gene>
<comment type="subunit">
    <text evidence="2">Homodimer.</text>
</comment>
<keyword evidence="3 6" id="KW-0328">Glycosyltransferase</keyword>
<proteinExistence type="inferred from homology"/>
<accession>F2NB96</accession>
<dbReference type="PANTHER" id="PTHR10515:SF0">
    <property type="entry name" value="THYMIDINE PHOSPHORYLASE"/>
    <property type="match status" value="1"/>
</dbReference>
<sequence>MRMYDIIERKRDGRALSEDEISFFVSGLVAGDIPDYQASALLMAIFLRGMDERETLALTLAMEHSGDTVDLSRIPGVKLDKHSTGGVGDKTTLAVVPIVASLGVNVAKMSGRGLGHTGGTLDKLESIPGLLTSLDRERFETIVREHGAAIVGQSGNLVPADKLIYALRDVTATVGSIPLIASSIMSKKLAAGADKILLDVKCGSGAFMKTPADARRLAECMVGIGAGANRACVALITNMDRPLGRAIGNALEVVEVVELLHGRGPADLERECVELAANMLLLAGRVPSLEAGRTAAGRAIVDGSAFERLREIVAAQGGDIGYLDDTDLFVRAPIEFEVIAPRDGFITAMDTTALGVCAVELGAGREHVDDEIDYAAGITLIKTRGDVVRGGEPIARLHTSDPARLDAARPIFEQAVFIGPQAPAAEPLVLARVCASGFERFD</sequence>
<dbReference type="eggNOG" id="COG0213">
    <property type="taxonomic scope" value="Bacteria"/>
</dbReference>
<dbReference type="SMART" id="SM00941">
    <property type="entry name" value="PYNP_C"/>
    <property type="match status" value="1"/>
</dbReference>
<dbReference type="RefSeq" id="WP_013708375.1">
    <property type="nucleotide sequence ID" value="NC_015389.1"/>
</dbReference>
<evidence type="ECO:0000256" key="2">
    <source>
        <dbReference type="ARBA" id="ARBA00011738"/>
    </source>
</evidence>
<dbReference type="InterPro" id="IPR018090">
    <property type="entry name" value="Pyrmidine_PPas_bac/euk"/>
</dbReference>
<dbReference type="HOGENOM" id="CLU_025040_0_1_11"/>
<dbReference type="Proteomes" id="UP000006851">
    <property type="component" value="Chromosome"/>
</dbReference>
<dbReference type="NCBIfam" id="NF004490">
    <property type="entry name" value="PRK05820.1"/>
    <property type="match status" value="1"/>
</dbReference>
<dbReference type="FunFam" id="3.40.1030.10:FF:000003">
    <property type="entry name" value="Pyrimidine-nucleoside phosphorylase"/>
    <property type="match status" value="1"/>
</dbReference>
<dbReference type="EMBL" id="CP002628">
    <property type="protein sequence ID" value="AEB06632.1"/>
    <property type="molecule type" value="Genomic_DNA"/>
</dbReference>
<dbReference type="InterPro" id="IPR036566">
    <property type="entry name" value="PYNP-like_C_sf"/>
</dbReference>
<dbReference type="GO" id="GO:0006213">
    <property type="term" value="P:pyrimidine nucleoside metabolic process"/>
    <property type="evidence" value="ECO:0007669"/>
    <property type="project" value="InterPro"/>
</dbReference>
<dbReference type="Pfam" id="PF07831">
    <property type="entry name" value="PYNP_C"/>
    <property type="match status" value="1"/>
</dbReference>